<gene>
    <name evidence="2" type="ORF">WN51_02379</name>
</gene>
<dbReference type="AlphaFoldDB" id="A0A0M8ZXW5"/>
<evidence type="ECO:0000256" key="1">
    <source>
        <dbReference type="SAM" id="MobiDB-lite"/>
    </source>
</evidence>
<sequence>MAPNVGDTTQAASQTGLTTWTQDAVSAGPSGNCQKPLMGLTIHTARKQMLSDPSMEKGIVRYKRADSNTDYKDQTQVSGVRRILSESETPSTRRYYINGGVSD</sequence>
<feature type="region of interest" description="Disordered" evidence="1">
    <location>
        <begin position="67"/>
        <end position="86"/>
    </location>
</feature>
<reference evidence="2 3" key="1">
    <citation type="submission" date="2015-07" db="EMBL/GenBank/DDBJ databases">
        <title>The genome of Melipona quadrifasciata.</title>
        <authorList>
            <person name="Pan H."/>
            <person name="Kapheim K."/>
        </authorList>
    </citation>
    <scope>NUCLEOTIDE SEQUENCE [LARGE SCALE GENOMIC DNA]</scope>
    <source>
        <strain evidence="2">0111107301</strain>
        <tissue evidence="2">Whole body</tissue>
    </source>
</reference>
<proteinExistence type="predicted"/>
<name>A0A0M8ZXW5_9HYME</name>
<keyword evidence="3" id="KW-1185">Reference proteome</keyword>
<organism evidence="2 3">
    <name type="scientific">Melipona quadrifasciata</name>
    <dbReference type="NCBI Taxonomy" id="166423"/>
    <lineage>
        <taxon>Eukaryota</taxon>
        <taxon>Metazoa</taxon>
        <taxon>Ecdysozoa</taxon>
        <taxon>Arthropoda</taxon>
        <taxon>Hexapoda</taxon>
        <taxon>Insecta</taxon>
        <taxon>Pterygota</taxon>
        <taxon>Neoptera</taxon>
        <taxon>Endopterygota</taxon>
        <taxon>Hymenoptera</taxon>
        <taxon>Apocrita</taxon>
        <taxon>Aculeata</taxon>
        <taxon>Apoidea</taxon>
        <taxon>Anthophila</taxon>
        <taxon>Apidae</taxon>
        <taxon>Melipona</taxon>
    </lineage>
</organism>
<protein>
    <submittedName>
        <fullName evidence="2">Uncharacterized protein</fullName>
    </submittedName>
</protein>
<accession>A0A0M8ZXW5</accession>
<dbReference type="EMBL" id="KQ435830">
    <property type="protein sequence ID" value="KOX71809.1"/>
    <property type="molecule type" value="Genomic_DNA"/>
</dbReference>
<feature type="region of interest" description="Disordered" evidence="1">
    <location>
        <begin position="1"/>
        <end position="32"/>
    </location>
</feature>
<evidence type="ECO:0000313" key="3">
    <source>
        <dbReference type="Proteomes" id="UP000053105"/>
    </source>
</evidence>
<evidence type="ECO:0000313" key="2">
    <source>
        <dbReference type="EMBL" id="KOX71809.1"/>
    </source>
</evidence>
<dbReference type="Proteomes" id="UP000053105">
    <property type="component" value="Unassembled WGS sequence"/>
</dbReference>